<dbReference type="Proteomes" id="UP000297452">
    <property type="component" value="Unassembled WGS sequence"/>
</dbReference>
<keyword evidence="1" id="KW-0472">Membrane</keyword>
<evidence type="ECO:0000313" key="3">
    <source>
        <dbReference type="Proteomes" id="UP000297452"/>
    </source>
</evidence>
<sequence length="86" mass="8548">MPQSLASAVFGSALPTATLNSTLTSVPIGPGTGWGSGPSSTLNGATIAGLTVGSVLLVSSVISPIIGFLHEFHKQRSSKPGIEGVM</sequence>
<gene>
    <name evidence="2" type="ORF">BOTNAR_0095g00280</name>
</gene>
<name>A0A4Z1IWW9_9HELO</name>
<proteinExistence type="predicted"/>
<accession>A0A4Z1IWW9</accession>
<keyword evidence="1" id="KW-1133">Transmembrane helix</keyword>
<feature type="transmembrane region" description="Helical" evidence="1">
    <location>
        <begin position="44"/>
        <end position="69"/>
    </location>
</feature>
<keyword evidence="1" id="KW-0812">Transmembrane</keyword>
<reference evidence="2 3" key="1">
    <citation type="submission" date="2017-12" db="EMBL/GenBank/DDBJ databases">
        <title>Comparative genomics of Botrytis spp.</title>
        <authorList>
            <person name="Valero-Jimenez C.A."/>
            <person name="Tapia P."/>
            <person name="Veloso J."/>
            <person name="Silva-Moreno E."/>
            <person name="Staats M."/>
            <person name="Valdes J.H."/>
            <person name="Van Kan J.A.L."/>
        </authorList>
    </citation>
    <scope>NUCLEOTIDE SEQUENCE [LARGE SCALE GENOMIC DNA]</scope>
    <source>
        <strain evidence="2 3">MUCL2120</strain>
    </source>
</reference>
<evidence type="ECO:0000256" key="1">
    <source>
        <dbReference type="SAM" id="Phobius"/>
    </source>
</evidence>
<comment type="caution">
    <text evidence="2">The sequence shown here is derived from an EMBL/GenBank/DDBJ whole genome shotgun (WGS) entry which is preliminary data.</text>
</comment>
<dbReference type="EMBL" id="PQXJ01000095">
    <property type="protein sequence ID" value="TGO63830.1"/>
    <property type="molecule type" value="Genomic_DNA"/>
</dbReference>
<keyword evidence="3" id="KW-1185">Reference proteome</keyword>
<protein>
    <submittedName>
        <fullName evidence="2">Uncharacterized protein</fullName>
    </submittedName>
</protein>
<evidence type="ECO:0000313" key="2">
    <source>
        <dbReference type="EMBL" id="TGO63830.1"/>
    </source>
</evidence>
<organism evidence="2 3">
    <name type="scientific">Botryotinia narcissicola</name>
    <dbReference type="NCBI Taxonomy" id="278944"/>
    <lineage>
        <taxon>Eukaryota</taxon>
        <taxon>Fungi</taxon>
        <taxon>Dikarya</taxon>
        <taxon>Ascomycota</taxon>
        <taxon>Pezizomycotina</taxon>
        <taxon>Leotiomycetes</taxon>
        <taxon>Helotiales</taxon>
        <taxon>Sclerotiniaceae</taxon>
        <taxon>Botryotinia</taxon>
    </lineage>
</organism>
<dbReference type="AlphaFoldDB" id="A0A4Z1IWW9"/>